<evidence type="ECO:0000313" key="2">
    <source>
        <dbReference type="Proteomes" id="UP000053669"/>
    </source>
</evidence>
<evidence type="ECO:0000313" key="1">
    <source>
        <dbReference type="EMBL" id="KUN57945.1"/>
    </source>
</evidence>
<protein>
    <submittedName>
        <fullName evidence="1">Uncharacterized protein</fullName>
    </submittedName>
</protein>
<comment type="caution">
    <text evidence="1">The sequence shown here is derived from an EMBL/GenBank/DDBJ whole genome shotgun (WGS) entry which is preliminary data.</text>
</comment>
<dbReference type="RefSeq" id="WP_059211219.1">
    <property type="nucleotide sequence ID" value="NZ_KQ948678.1"/>
</dbReference>
<organism evidence="1 2">
    <name type="scientific">Streptomyces canus</name>
    <dbReference type="NCBI Taxonomy" id="58343"/>
    <lineage>
        <taxon>Bacteria</taxon>
        <taxon>Bacillati</taxon>
        <taxon>Actinomycetota</taxon>
        <taxon>Actinomycetes</taxon>
        <taxon>Kitasatosporales</taxon>
        <taxon>Streptomycetaceae</taxon>
        <taxon>Streptomyces</taxon>
        <taxon>Streptomyces aurantiacus group</taxon>
    </lineage>
</organism>
<dbReference type="AlphaFoldDB" id="A0A117QWC4"/>
<name>A0A117QWC4_9ACTN</name>
<accession>A0A117QWC4</accession>
<dbReference type="EMBL" id="LMWU01000066">
    <property type="protein sequence ID" value="KUN57945.1"/>
    <property type="molecule type" value="Genomic_DNA"/>
</dbReference>
<dbReference type="Proteomes" id="UP000053669">
    <property type="component" value="Unassembled WGS sequence"/>
</dbReference>
<gene>
    <name evidence="1" type="ORF">AQJ46_45390</name>
</gene>
<reference evidence="1 2" key="1">
    <citation type="submission" date="2015-10" db="EMBL/GenBank/DDBJ databases">
        <title>Draft genome sequence of Streptomyces canus DSM 40017, type strain for the species Streptomyces canus.</title>
        <authorList>
            <person name="Ruckert C."/>
            <person name="Winkler A."/>
            <person name="Kalinowski J."/>
            <person name="Kampfer P."/>
            <person name="Glaeser S."/>
        </authorList>
    </citation>
    <scope>NUCLEOTIDE SEQUENCE [LARGE SCALE GENOMIC DNA]</scope>
    <source>
        <strain evidence="1 2">DSM 40017</strain>
    </source>
</reference>
<proteinExistence type="predicted"/>
<sequence length="69" mass="7303">MDAAERLAQKIETLSKMFTDAEPASLRAGYLADPSAGHPVLQGSTAMALVPRWNEHPSGRCHVVGCVGV</sequence>